<proteinExistence type="predicted"/>
<protein>
    <submittedName>
        <fullName evidence="1">Uncharacterized protein</fullName>
    </submittedName>
</protein>
<comment type="caution">
    <text evidence="1">The sequence shown here is derived from an EMBL/GenBank/DDBJ whole genome shotgun (WGS) entry which is preliminary data.</text>
</comment>
<organism evidence="1 2">
    <name type="scientific">Gonium pectorale</name>
    <name type="common">Green alga</name>
    <dbReference type="NCBI Taxonomy" id="33097"/>
    <lineage>
        <taxon>Eukaryota</taxon>
        <taxon>Viridiplantae</taxon>
        <taxon>Chlorophyta</taxon>
        <taxon>core chlorophytes</taxon>
        <taxon>Chlorophyceae</taxon>
        <taxon>CS clade</taxon>
        <taxon>Chlamydomonadales</taxon>
        <taxon>Volvocaceae</taxon>
        <taxon>Gonium</taxon>
    </lineage>
</organism>
<dbReference type="AlphaFoldDB" id="A0A150FY72"/>
<gene>
    <name evidence="1" type="ORF">GPECTOR_136g632</name>
</gene>
<dbReference type="EMBL" id="LSYV01000136">
    <property type="protein sequence ID" value="KXZ42549.1"/>
    <property type="molecule type" value="Genomic_DNA"/>
</dbReference>
<dbReference type="InterPro" id="IPR011990">
    <property type="entry name" value="TPR-like_helical_dom_sf"/>
</dbReference>
<dbReference type="Gene3D" id="1.25.40.10">
    <property type="entry name" value="Tetratricopeptide repeat domain"/>
    <property type="match status" value="1"/>
</dbReference>
<evidence type="ECO:0000313" key="2">
    <source>
        <dbReference type="Proteomes" id="UP000075714"/>
    </source>
</evidence>
<dbReference type="Proteomes" id="UP000075714">
    <property type="component" value="Unassembled WGS sequence"/>
</dbReference>
<accession>A0A150FY72</accession>
<sequence>MLYGVDSKASLEVQAFLAHVAGCGMGLWTAAEPLLSSVVALRGRALGPRHPATRAAAASLAELLLHYGSNQAVGQPGEGLCAECAESGGLIDAQTLQSYVSVGASEAALAAASRAAEGVRLAGFCAAQPFPLRRMHSAGGARRAWGASGGPGLRGRAHEWHCCVGSRAQQALAGALAKGNVRHGAVSAMAGERAQLGARGAQQGNDADAGASLALRGLEDSTSITGCGDVAGK</sequence>
<reference evidence="2" key="1">
    <citation type="journal article" date="2016" name="Nat. Commun.">
        <title>The Gonium pectorale genome demonstrates co-option of cell cycle regulation during the evolution of multicellularity.</title>
        <authorList>
            <person name="Hanschen E.R."/>
            <person name="Marriage T.N."/>
            <person name="Ferris P.J."/>
            <person name="Hamaji T."/>
            <person name="Toyoda A."/>
            <person name="Fujiyama A."/>
            <person name="Neme R."/>
            <person name="Noguchi H."/>
            <person name="Minakuchi Y."/>
            <person name="Suzuki M."/>
            <person name="Kawai-Toyooka H."/>
            <person name="Smith D.R."/>
            <person name="Sparks H."/>
            <person name="Anderson J."/>
            <person name="Bakaric R."/>
            <person name="Luria V."/>
            <person name="Karger A."/>
            <person name="Kirschner M.W."/>
            <person name="Durand P.M."/>
            <person name="Michod R.E."/>
            <person name="Nozaki H."/>
            <person name="Olson B.J."/>
        </authorList>
    </citation>
    <scope>NUCLEOTIDE SEQUENCE [LARGE SCALE GENOMIC DNA]</scope>
    <source>
        <strain evidence="2">NIES-2863</strain>
    </source>
</reference>
<name>A0A150FY72_GONPE</name>
<evidence type="ECO:0000313" key="1">
    <source>
        <dbReference type="EMBL" id="KXZ42549.1"/>
    </source>
</evidence>
<dbReference type="OrthoDB" id="553308at2759"/>
<keyword evidence="2" id="KW-1185">Reference proteome</keyword>